<evidence type="ECO:0000256" key="2">
    <source>
        <dbReference type="ARBA" id="ARBA00007572"/>
    </source>
</evidence>
<gene>
    <name evidence="11" type="ORF">PYX00_011700</name>
</gene>
<dbReference type="InterPro" id="IPR050191">
    <property type="entry name" value="ATP-dep_DNA_ligase"/>
</dbReference>
<dbReference type="PANTHER" id="PTHR45674:SF12">
    <property type="entry name" value="ATP DEPENDENT DNA LIGASE DOMAIN-CONTAINING PROTEIN"/>
    <property type="match status" value="1"/>
</dbReference>
<comment type="subcellular location">
    <subcellularLocation>
        <location evidence="1">Nucleus</location>
    </subcellularLocation>
</comment>
<dbReference type="Gene3D" id="1.10.3260.10">
    <property type="entry name" value="DNA ligase, ATP-dependent, N-terminal domain"/>
    <property type="match status" value="1"/>
</dbReference>
<dbReference type="InterPro" id="IPR016059">
    <property type="entry name" value="DNA_ligase_ATP-dep_CS"/>
</dbReference>
<dbReference type="InterPro" id="IPR012310">
    <property type="entry name" value="DNA_ligase_ATP-dep_cent"/>
</dbReference>
<keyword evidence="8" id="KW-0227">DNA damage</keyword>
<dbReference type="PROSITE" id="PS50160">
    <property type="entry name" value="DNA_LIGASE_A3"/>
    <property type="match status" value="1"/>
</dbReference>
<proteinExistence type="inferred from homology"/>
<evidence type="ECO:0000256" key="4">
    <source>
        <dbReference type="ARBA" id="ARBA00022705"/>
    </source>
</evidence>
<evidence type="ECO:0000256" key="5">
    <source>
        <dbReference type="ARBA" id="ARBA00022741"/>
    </source>
</evidence>
<evidence type="ECO:0000256" key="3">
    <source>
        <dbReference type="ARBA" id="ARBA00022598"/>
    </source>
</evidence>
<dbReference type="GO" id="GO:0005634">
    <property type="term" value="C:nucleus"/>
    <property type="evidence" value="ECO:0007669"/>
    <property type="project" value="UniProtKB-SubCell"/>
</dbReference>
<evidence type="ECO:0000256" key="8">
    <source>
        <dbReference type="RuleBase" id="RU000617"/>
    </source>
</evidence>
<dbReference type="SUPFAM" id="SSF50249">
    <property type="entry name" value="Nucleic acid-binding proteins"/>
    <property type="match status" value="1"/>
</dbReference>
<comment type="similarity">
    <text evidence="2 9">Belongs to the ATP-dependent DNA ligase family.</text>
</comment>
<dbReference type="FunFam" id="3.30.470.30:FF:000002">
    <property type="entry name" value="DNA ligase"/>
    <property type="match status" value="1"/>
</dbReference>
<organism evidence="11">
    <name type="scientific">Menopon gallinae</name>
    <name type="common">poultry shaft louse</name>
    <dbReference type="NCBI Taxonomy" id="328185"/>
    <lineage>
        <taxon>Eukaryota</taxon>
        <taxon>Metazoa</taxon>
        <taxon>Ecdysozoa</taxon>
        <taxon>Arthropoda</taxon>
        <taxon>Hexapoda</taxon>
        <taxon>Insecta</taxon>
        <taxon>Pterygota</taxon>
        <taxon>Neoptera</taxon>
        <taxon>Paraneoptera</taxon>
        <taxon>Psocodea</taxon>
        <taxon>Troctomorpha</taxon>
        <taxon>Phthiraptera</taxon>
        <taxon>Amblycera</taxon>
        <taxon>Menoponidae</taxon>
        <taxon>Menopon</taxon>
    </lineage>
</organism>
<dbReference type="SUPFAM" id="SSF117018">
    <property type="entry name" value="ATP-dependent DNA ligase DNA-binding domain"/>
    <property type="match status" value="1"/>
</dbReference>
<dbReference type="Gene3D" id="3.30.470.30">
    <property type="entry name" value="DNA ligase/mRNA capping enzyme"/>
    <property type="match status" value="1"/>
</dbReference>
<evidence type="ECO:0000259" key="10">
    <source>
        <dbReference type="PROSITE" id="PS50160"/>
    </source>
</evidence>
<evidence type="ECO:0000256" key="7">
    <source>
        <dbReference type="ARBA" id="ARBA00023242"/>
    </source>
</evidence>
<sequence length="447" mass="51194">METKYLIRIFEGKLKIGLALKTILISLSFATSNSDEAKDSENLKTAYNCQPSFETIVPLLLRYGSKDIHNHVGIKPGIPLKPMLAQPIKNITTAFKRLSDCFTCEYKYDGERAQIHKYDNTFKVYSRSSEDLTNKYPDLHDVLKNISKSDVDFVLDSEIVAFDVDKNEFLPFQILSTRKRKNVNINQIKVSICIYAFDILYFNNNSVINNKLCERRKILFDNFNEIVGKFRFVTFMNCSSVEEVDSFFNKSIKDNCEGLMIKNLEASSEYTPSKRCYNWIKIKKDYVAGMSDSLDLIVLGCYHGKGKRTGSYGGFLMGCYNDEDDKFETICKLGTGFTDETLSALYNKLKPLEITYPQNIVDKGSLDPDIWIEPKYVWEIQASGFSLSPIYSAGKTLLDGKGLSLRFPRFIRERCDKNIKDSTLSSQIALMYKSEVRDETNNDSDDY</sequence>
<keyword evidence="8" id="KW-0233">DNA recombination</keyword>
<dbReference type="InterPro" id="IPR012309">
    <property type="entry name" value="DNA_ligase_ATP-dep_C"/>
</dbReference>
<dbReference type="GO" id="GO:1903461">
    <property type="term" value="P:Okazaki fragment processing involved in mitotic DNA replication"/>
    <property type="evidence" value="ECO:0007669"/>
    <property type="project" value="TreeGrafter"/>
</dbReference>
<accession>A0AAW2H8Z1</accession>
<dbReference type="FunFam" id="2.40.50.140:FF:000062">
    <property type="entry name" value="DNA ligase"/>
    <property type="match status" value="1"/>
</dbReference>
<dbReference type="PANTHER" id="PTHR45674">
    <property type="entry name" value="DNA LIGASE 1/3 FAMILY MEMBER"/>
    <property type="match status" value="1"/>
</dbReference>
<evidence type="ECO:0000256" key="9">
    <source>
        <dbReference type="RuleBase" id="RU004196"/>
    </source>
</evidence>
<dbReference type="InterPro" id="IPR012340">
    <property type="entry name" value="NA-bd_OB-fold"/>
</dbReference>
<comment type="caution">
    <text evidence="11">The sequence shown here is derived from an EMBL/GenBank/DDBJ whole genome shotgun (WGS) entry which is preliminary data.</text>
</comment>
<dbReference type="GO" id="GO:0006281">
    <property type="term" value="P:DNA repair"/>
    <property type="evidence" value="ECO:0007669"/>
    <property type="project" value="UniProtKB-KW"/>
</dbReference>
<comment type="catalytic activity">
    <reaction evidence="8">
        <text>ATP + (deoxyribonucleotide)n-3'-hydroxyl + 5'-phospho-(deoxyribonucleotide)m = (deoxyribonucleotide)n+m + AMP + diphosphate.</text>
        <dbReference type="EC" id="6.5.1.1"/>
    </reaction>
</comment>
<keyword evidence="6 8" id="KW-0067">ATP-binding</keyword>
<dbReference type="AlphaFoldDB" id="A0AAW2H8Z1"/>
<dbReference type="NCBIfam" id="TIGR00574">
    <property type="entry name" value="dnl1"/>
    <property type="match status" value="1"/>
</dbReference>
<dbReference type="InterPro" id="IPR000977">
    <property type="entry name" value="DNA_ligase_ATP-dep"/>
</dbReference>
<evidence type="ECO:0000313" key="11">
    <source>
        <dbReference type="EMBL" id="KAL0265983.1"/>
    </source>
</evidence>
<dbReference type="InterPro" id="IPR036599">
    <property type="entry name" value="DNA_ligase_N_sf"/>
</dbReference>
<dbReference type="PROSITE" id="PS00333">
    <property type="entry name" value="DNA_LIGASE_A2"/>
    <property type="match status" value="1"/>
</dbReference>
<name>A0AAW2H8Z1_9NEOP</name>
<dbReference type="PROSITE" id="PS00697">
    <property type="entry name" value="DNA_LIGASE_A1"/>
    <property type="match status" value="1"/>
</dbReference>
<dbReference type="GO" id="GO:0003677">
    <property type="term" value="F:DNA binding"/>
    <property type="evidence" value="ECO:0007669"/>
    <property type="project" value="InterPro"/>
</dbReference>
<dbReference type="GO" id="GO:0006310">
    <property type="term" value="P:DNA recombination"/>
    <property type="evidence" value="ECO:0007669"/>
    <property type="project" value="UniProtKB-KW"/>
</dbReference>
<dbReference type="Pfam" id="PF01068">
    <property type="entry name" value="DNA_ligase_A_M"/>
    <property type="match status" value="1"/>
</dbReference>
<dbReference type="Pfam" id="PF04679">
    <property type="entry name" value="DNA_ligase_A_C"/>
    <property type="match status" value="1"/>
</dbReference>
<dbReference type="SUPFAM" id="SSF56091">
    <property type="entry name" value="DNA ligase/mRNA capping enzyme, catalytic domain"/>
    <property type="match status" value="1"/>
</dbReference>
<protein>
    <recommendedName>
        <fullName evidence="8">DNA ligase</fullName>
        <ecNumber evidence="8">6.5.1.1</ecNumber>
    </recommendedName>
</protein>
<dbReference type="EC" id="6.5.1.1" evidence="8"/>
<dbReference type="CDD" id="cd07969">
    <property type="entry name" value="OBF_DNA_ligase_I"/>
    <property type="match status" value="1"/>
</dbReference>
<feature type="domain" description="ATP-dependent DNA ligase family profile" evidence="10">
    <location>
        <begin position="185"/>
        <end position="321"/>
    </location>
</feature>
<keyword evidence="7" id="KW-0539">Nucleus</keyword>
<evidence type="ECO:0000256" key="1">
    <source>
        <dbReference type="ARBA" id="ARBA00004123"/>
    </source>
</evidence>
<keyword evidence="4" id="KW-0235">DNA replication</keyword>
<dbReference type="Gene3D" id="2.40.50.140">
    <property type="entry name" value="Nucleic acid-binding proteins"/>
    <property type="match status" value="1"/>
</dbReference>
<reference evidence="11" key="1">
    <citation type="journal article" date="2024" name="Gigascience">
        <title>Chromosome-level genome of the poultry shaft louse Menopon gallinae provides insight into the host-switching and adaptive evolution of parasitic lice.</title>
        <authorList>
            <person name="Xu Y."/>
            <person name="Ma L."/>
            <person name="Liu S."/>
            <person name="Liang Y."/>
            <person name="Liu Q."/>
            <person name="He Z."/>
            <person name="Tian L."/>
            <person name="Duan Y."/>
            <person name="Cai W."/>
            <person name="Li H."/>
            <person name="Song F."/>
        </authorList>
    </citation>
    <scope>NUCLEOTIDE SEQUENCE</scope>
    <source>
        <strain evidence="11">Cailab_2023a</strain>
    </source>
</reference>
<evidence type="ECO:0000256" key="6">
    <source>
        <dbReference type="ARBA" id="ARBA00022840"/>
    </source>
</evidence>
<dbReference type="EMBL" id="JARGDH010000006">
    <property type="protein sequence ID" value="KAL0265983.1"/>
    <property type="molecule type" value="Genomic_DNA"/>
</dbReference>
<dbReference type="GO" id="GO:0003910">
    <property type="term" value="F:DNA ligase (ATP) activity"/>
    <property type="evidence" value="ECO:0007669"/>
    <property type="project" value="UniProtKB-EC"/>
</dbReference>
<dbReference type="GO" id="GO:0071897">
    <property type="term" value="P:DNA biosynthetic process"/>
    <property type="evidence" value="ECO:0007669"/>
    <property type="project" value="InterPro"/>
</dbReference>
<dbReference type="GO" id="GO:0005524">
    <property type="term" value="F:ATP binding"/>
    <property type="evidence" value="ECO:0007669"/>
    <property type="project" value="UniProtKB-KW"/>
</dbReference>
<keyword evidence="5 8" id="KW-0547">Nucleotide-binding</keyword>
<dbReference type="CDD" id="cd07900">
    <property type="entry name" value="Adenylation_DNA_ligase_I_Euk"/>
    <property type="match status" value="1"/>
</dbReference>
<keyword evidence="8" id="KW-0234">DNA repair</keyword>
<keyword evidence="3 8" id="KW-0436">Ligase</keyword>
<dbReference type="GO" id="GO:0005739">
    <property type="term" value="C:mitochondrion"/>
    <property type="evidence" value="ECO:0007669"/>
    <property type="project" value="TreeGrafter"/>
</dbReference>